<dbReference type="Gene3D" id="3.10.450.360">
    <property type="match status" value="1"/>
</dbReference>
<evidence type="ECO:0000313" key="2">
    <source>
        <dbReference type="EMBL" id="MCF4101153.1"/>
    </source>
</evidence>
<feature type="signal peptide" evidence="1">
    <location>
        <begin position="1"/>
        <end position="19"/>
    </location>
</feature>
<evidence type="ECO:0000313" key="3">
    <source>
        <dbReference type="Proteomes" id="UP001179363"/>
    </source>
</evidence>
<dbReference type="Proteomes" id="UP001179363">
    <property type="component" value="Unassembled WGS sequence"/>
</dbReference>
<reference evidence="2" key="1">
    <citation type="submission" date="2022-01" db="EMBL/GenBank/DDBJ databases">
        <title>Gillisia lutea sp. nov., isolated from marine plastic residues from the Malvarosa beach (Valencia, Spain).</title>
        <authorList>
            <person name="Vidal-Verdu A."/>
            <person name="Molina-Menor E."/>
            <person name="Satari L."/>
            <person name="Pascual J."/>
            <person name="Pereto J."/>
            <person name="Porcar M."/>
        </authorList>
    </citation>
    <scope>NUCLEOTIDE SEQUENCE</scope>
    <source>
        <strain evidence="2">M10.2A</strain>
    </source>
</reference>
<keyword evidence="2" id="KW-0808">Transferase</keyword>
<evidence type="ECO:0000256" key="1">
    <source>
        <dbReference type="SAM" id="SignalP"/>
    </source>
</evidence>
<organism evidence="2 3">
    <name type="scientific">Gillisia lutea</name>
    <dbReference type="NCBI Taxonomy" id="2909668"/>
    <lineage>
        <taxon>Bacteria</taxon>
        <taxon>Pseudomonadati</taxon>
        <taxon>Bacteroidota</taxon>
        <taxon>Flavobacteriia</taxon>
        <taxon>Flavobacteriales</taxon>
        <taxon>Flavobacteriaceae</taxon>
        <taxon>Gillisia</taxon>
    </lineage>
</organism>
<protein>
    <submittedName>
        <fullName evidence="2">Nicotinate-nucleotide adenylyltransferase</fullName>
    </submittedName>
</protein>
<dbReference type="SUPFAM" id="SSF160574">
    <property type="entry name" value="BT0923-like"/>
    <property type="match status" value="1"/>
</dbReference>
<keyword evidence="3" id="KW-1185">Reference proteome</keyword>
<dbReference type="RefSeq" id="WP_236133303.1">
    <property type="nucleotide sequence ID" value="NZ_JAKGTH010000007.1"/>
</dbReference>
<accession>A0ABS9EE63</accession>
<sequence>MKNLILGLFLFGLTTQLFAQVIPLPEVKIEAVNYKYLNTVDTEDTDLSVKMLQEMVAKYDIRDAEIYSDEYETYTVSFFIPDGKILVAYDKDGNILRTIERFKNVKLPMAVSKALVAKFPQWTVSKDIYKVTYNDASGMAKKMYKLKLTNAGETIRVKTDEEGNFL</sequence>
<keyword evidence="1" id="KW-0732">Signal</keyword>
<name>A0ABS9EE63_9FLAO</name>
<dbReference type="GO" id="GO:0016779">
    <property type="term" value="F:nucleotidyltransferase activity"/>
    <property type="evidence" value="ECO:0007669"/>
    <property type="project" value="UniProtKB-KW"/>
</dbReference>
<comment type="caution">
    <text evidence="2">The sequence shown here is derived from an EMBL/GenBank/DDBJ whole genome shotgun (WGS) entry which is preliminary data.</text>
</comment>
<proteinExistence type="predicted"/>
<keyword evidence="2" id="KW-0548">Nucleotidyltransferase</keyword>
<feature type="chain" id="PRO_5046506901" evidence="1">
    <location>
        <begin position="20"/>
        <end position="166"/>
    </location>
</feature>
<gene>
    <name evidence="2" type="ORF">L1I30_05710</name>
</gene>
<dbReference type="EMBL" id="JAKGTH010000007">
    <property type="protein sequence ID" value="MCF4101153.1"/>
    <property type="molecule type" value="Genomic_DNA"/>
</dbReference>